<keyword evidence="1" id="KW-0732">Signal</keyword>
<organism evidence="2 3">
    <name type="scientific">Thermogemmata fonticola</name>
    <dbReference type="NCBI Taxonomy" id="2755323"/>
    <lineage>
        <taxon>Bacteria</taxon>
        <taxon>Pseudomonadati</taxon>
        <taxon>Planctomycetota</taxon>
        <taxon>Planctomycetia</taxon>
        <taxon>Gemmatales</taxon>
        <taxon>Gemmataceae</taxon>
        <taxon>Thermogemmata</taxon>
    </lineage>
</organism>
<evidence type="ECO:0000256" key="1">
    <source>
        <dbReference type="SAM" id="SignalP"/>
    </source>
</evidence>
<dbReference type="AlphaFoldDB" id="A0A7V8VDL4"/>
<gene>
    <name evidence="2" type="ORF">H0921_06395</name>
</gene>
<proteinExistence type="predicted"/>
<name>A0A7V8VDL4_9BACT</name>
<evidence type="ECO:0000313" key="2">
    <source>
        <dbReference type="EMBL" id="MBA2225792.1"/>
    </source>
</evidence>
<reference evidence="2 3" key="1">
    <citation type="submission" date="2020-07" db="EMBL/GenBank/DDBJ databases">
        <title>Thermogemmata thermophila gen. nov., sp. nov., a novel moderate thermophilic planctomycete from a Kamchatka hot spring.</title>
        <authorList>
            <person name="Elcheninov A.G."/>
            <person name="Podosokorskaya O.A."/>
            <person name="Kovaleva O.L."/>
            <person name="Novikov A."/>
            <person name="Bonch-Osmolovskaya E.A."/>
            <person name="Toshchakov S.V."/>
            <person name="Kublanov I.V."/>
        </authorList>
    </citation>
    <scope>NUCLEOTIDE SEQUENCE [LARGE SCALE GENOMIC DNA]</scope>
    <source>
        <strain evidence="2 3">2918</strain>
    </source>
</reference>
<evidence type="ECO:0000313" key="3">
    <source>
        <dbReference type="Proteomes" id="UP000542342"/>
    </source>
</evidence>
<feature type="signal peptide" evidence="1">
    <location>
        <begin position="1"/>
        <end position="20"/>
    </location>
</feature>
<dbReference type="Proteomes" id="UP000542342">
    <property type="component" value="Unassembled WGS sequence"/>
</dbReference>
<dbReference type="RefSeq" id="WP_194537229.1">
    <property type="nucleotide sequence ID" value="NZ_JACEFB010000003.1"/>
</dbReference>
<sequence length="200" mass="21653">MRRHALLLPLAFCLPALLSAQEPKGGNKPMLGVSLEIVAKKDVYVFDGGGKSPAEYKQHLETIAAHLKKGEFVDPPKPLSVDLVLRLTNTTQEPITIYVGGDPNIYTFTLSGGAGVVTMNNPVAFTTDFRLPKAVTLAPGKSYEQPVRMLADGHRGFARLLFWTGPGEYTLTAEYTLADAEGRKTATVKSAPVKITVKEK</sequence>
<protein>
    <recommendedName>
        <fullName evidence="4">Intracellular proteinase inhibitor BsuPI domain-containing protein</fullName>
    </recommendedName>
</protein>
<dbReference type="EMBL" id="JACEFB010000003">
    <property type="protein sequence ID" value="MBA2225792.1"/>
    <property type="molecule type" value="Genomic_DNA"/>
</dbReference>
<comment type="caution">
    <text evidence="2">The sequence shown here is derived from an EMBL/GenBank/DDBJ whole genome shotgun (WGS) entry which is preliminary data.</text>
</comment>
<accession>A0A7V8VDL4</accession>
<keyword evidence="3" id="KW-1185">Reference proteome</keyword>
<evidence type="ECO:0008006" key="4">
    <source>
        <dbReference type="Google" id="ProtNLM"/>
    </source>
</evidence>
<feature type="chain" id="PRO_5031317462" description="Intracellular proteinase inhibitor BsuPI domain-containing protein" evidence="1">
    <location>
        <begin position="21"/>
        <end position="200"/>
    </location>
</feature>